<evidence type="ECO:0000313" key="3">
    <source>
        <dbReference type="Proteomes" id="UP001347796"/>
    </source>
</evidence>
<sequence length="118" mass="13633">MANYTAATLYRTLWLIVVRLCVLSKNGYIFIAILHKFTLFSTQKWHSQKKRKVSEALRQLDACNLRRVAAQEFILRAANDYFVLDEESNGYEELLLEFDASDYELGLCSSLSNIELVC</sequence>
<feature type="transmembrane region" description="Helical" evidence="1">
    <location>
        <begin position="12"/>
        <end position="34"/>
    </location>
</feature>
<keyword evidence="1" id="KW-0472">Membrane</keyword>
<organism evidence="2 3">
    <name type="scientific">Patella caerulea</name>
    <name type="common">Rayed Mediterranean limpet</name>
    <dbReference type="NCBI Taxonomy" id="87958"/>
    <lineage>
        <taxon>Eukaryota</taxon>
        <taxon>Metazoa</taxon>
        <taxon>Spiralia</taxon>
        <taxon>Lophotrochozoa</taxon>
        <taxon>Mollusca</taxon>
        <taxon>Gastropoda</taxon>
        <taxon>Patellogastropoda</taxon>
        <taxon>Patelloidea</taxon>
        <taxon>Patellidae</taxon>
        <taxon>Patella</taxon>
    </lineage>
</organism>
<keyword evidence="1" id="KW-0812">Transmembrane</keyword>
<gene>
    <name evidence="2" type="ORF">SNE40_003738</name>
</gene>
<dbReference type="AlphaFoldDB" id="A0AAN8K8J8"/>
<dbReference type="EMBL" id="JAZGQO010000002">
    <property type="protein sequence ID" value="KAK6192232.1"/>
    <property type="molecule type" value="Genomic_DNA"/>
</dbReference>
<comment type="caution">
    <text evidence="2">The sequence shown here is derived from an EMBL/GenBank/DDBJ whole genome shotgun (WGS) entry which is preliminary data.</text>
</comment>
<protein>
    <submittedName>
        <fullName evidence="2">Uncharacterized protein</fullName>
    </submittedName>
</protein>
<dbReference type="Proteomes" id="UP001347796">
    <property type="component" value="Unassembled WGS sequence"/>
</dbReference>
<proteinExistence type="predicted"/>
<evidence type="ECO:0000256" key="1">
    <source>
        <dbReference type="SAM" id="Phobius"/>
    </source>
</evidence>
<reference evidence="2 3" key="1">
    <citation type="submission" date="2024-01" db="EMBL/GenBank/DDBJ databases">
        <title>The genome of the rayed Mediterranean limpet Patella caerulea (Linnaeus, 1758).</title>
        <authorList>
            <person name="Anh-Thu Weber A."/>
            <person name="Halstead-Nussloch G."/>
        </authorList>
    </citation>
    <scope>NUCLEOTIDE SEQUENCE [LARGE SCALE GENOMIC DNA]</scope>
    <source>
        <strain evidence="2">AATW-2023a</strain>
        <tissue evidence="2">Whole specimen</tissue>
    </source>
</reference>
<accession>A0AAN8K8J8</accession>
<keyword evidence="1" id="KW-1133">Transmembrane helix</keyword>
<evidence type="ECO:0000313" key="2">
    <source>
        <dbReference type="EMBL" id="KAK6192232.1"/>
    </source>
</evidence>
<name>A0AAN8K8J8_PATCE</name>
<keyword evidence="3" id="KW-1185">Reference proteome</keyword>